<keyword evidence="2" id="KW-1133">Transmembrane helix</keyword>
<feature type="signal peptide" evidence="3">
    <location>
        <begin position="1"/>
        <end position="19"/>
    </location>
</feature>
<evidence type="ECO:0000256" key="3">
    <source>
        <dbReference type="SAM" id="SignalP"/>
    </source>
</evidence>
<evidence type="ECO:0000256" key="1">
    <source>
        <dbReference type="SAM" id="MobiDB-lite"/>
    </source>
</evidence>
<organism evidence="4 5">
    <name type="scientific">Chaetoceros tenuissimus</name>
    <dbReference type="NCBI Taxonomy" id="426638"/>
    <lineage>
        <taxon>Eukaryota</taxon>
        <taxon>Sar</taxon>
        <taxon>Stramenopiles</taxon>
        <taxon>Ochrophyta</taxon>
        <taxon>Bacillariophyta</taxon>
        <taxon>Coscinodiscophyceae</taxon>
        <taxon>Chaetocerotophycidae</taxon>
        <taxon>Chaetocerotales</taxon>
        <taxon>Chaetocerotaceae</taxon>
        <taxon>Chaetoceros</taxon>
    </lineage>
</organism>
<comment type="caution">
    <text evidence="4">The sequence shown here is derived from an EMBL/GenBank/DDBJ whole genome shotgun (WGS) entry which is preliminary data.</text>
</comment>
<evidence type="ECO:0000313" key="5">
    <source>
        <dbReference type="Proteomes" id="UP001054902"/>
    </source>
</evidence>
<accession>A0AAD3CP94</accession>
<dbReference type="EMBL" id="BLLK01000038">
    <property type="protein sequence ID" value="GFH49631.1"/>
    <property type="molecule type" value="Genomic_DNA"/>
</dbReference>
<evidence type="ECO:0000256" key="2">
    <source>
        <dbReference type="SAM" id="Phobius"/>
    </source>
</evidence>
<feature type="region of interest" description="Disordered" evidence="1">
    <location>
        <begin position="232"/>
        <end position="254"/>
    </location>
</feature>
<protein>
    <recommendedName>
        <fullName evidence="6">ShKT domain-containing protein</fullName>
    </recommendedName>
</protein>
<dbReference type="AlphaFoldDB" id="A0AAD3CP94"/>
<feature type="compositionally biased region" description="Polar residues" evidence="1">
    <location>
        <begin position="243"/>
        <end position="254"/>
    </location>
</feature>
<gene>
    <name evidence="4" type="ORF">CTEN210_06107</name>
</gene>
<evidence type="ECO:0000313" key="4">
    <source>
        <dbReference type="EMBL" id="GFH49631.1"/>
    </source>
</evidence>
<name>A0AAD3CP94_9STRA</name>
<feature type="transmembrane region" description="Helical" evidence="2">
    <location>
        <begin position="314"/>
        <end position="336"/>
    </location>
</feature>
<proteinExistence type="predicted"/>
<keyword evidence="3" id="KW-0732">Signal</keyword>
<keyword evidence="5" id="KW-1185">Reference proteome</keyword>
<keyword evidence="2" id="KW-0812">Transmembrane</keyword>
<evidence type="ECO:0008006" key="6">
    <source>
        <dbReference type="Google" id="ProtNLM"/>
    </source>
</evidence>
<reference evidence="4 5" key="1">
    <citation type="journal article" date="2021" name="Sci. Rep.">
        <title>The genome of the diatom Chaetoceros tenuissimus carries an ancient integrated fragment of an extant virus.</title>
        <authorList>
            <person name="Hongo Y."/>
            <person name="Kimura K."/>
            <person name="Takaki Y."/>
            <person name="Yoshida Y."/>
            <person name="Baba S."/>
            <person name="Kobayashi G."/>
            <person name="Nagasaki K."/>
            <person name="Hano T."/>
            <person name="Tomaru Y."/>
        </authorList>
    </citation>
    <scope>NUCLEOTIDE SEQUENCE [LARGE SCALE GENOMIC DNA]</scope>
    <source>
        <strain evidence="4 5">NIES-3715</strain>
    </source>
</reference>
<dbReference type="Proteomes" id="UP001054902">
    <property type="component" value="Unassembled WGS sequence"/>
</dbReference>
<feature type="chain" id="PRO_5042192920" description="ShKT domain-containing protein" evidence="3">
    <location>
        <begin position="20"/>
        <end position="402"/>
    </location>
</feature>
<sequence length="402" mass="43941">MRSLPILLAVASSFQLTKAAIFCENNPSYSFTFNNASRDCDWLLSADQATRSSVCSTNPAVEQACMLSCSVCCKDNPFYRLYVNNANLYSCGDIGNNANLQELYCELSEGRIERKVKDSCPEACGNCPAPLTVASVSTPVPQTSLPTSSPTNLPTNSPTFVPTVISTTSPTSSPTVSPTKCADNADYTFEKIAGDEADCEWLGEKIARINRYCDDERIASECVVACGRCTTSSPPNPSPMANEPTSSPIIQPSKSSTANTLYPTTYTYTKKSESPTSSSMKSFDDEEQDDDLIINKASSAEFDTMEKRDTKNKLIFIVVGSICSCLVILLGLVIFARKGFFSDDEEDKSEANELNLLDEILNPVTNWISTFQRSSDSDEFSSDDSYDEYDVSETEKYMGGCF</sequence>
<keyword evidence="2" id="KW-0472">Membrane</keyword>